<dbReference type="RefSeq" id="WP_036747904.1">
    <property type="nucleotide sequence ID" value="NZ_JAGSGC010000001.1"/>
</dbReference>
<proteinExistence type="predicted"/>
<gene>
    <name evidence="4" type="ORF">EA58_00670</name>
</gene>
<name>A0A066RSS9_9GAMM</name>
<dbReference type="STRING" id="1654360.EA58_00670"/>
<dbReference type="PANTHER" id="PTHR43877:SF1">
    <property type="entry name" value="ACETYLTRANSFERASE"/>
    <property type="match status" value="1"/>
</dbReference>
<evidence type="ECO:0000256" key="1">
    <source>
        <dbReference type="ARBA" id="ARBA00022679"/>
    </source>
</evidence>
<dbReference type="Gene3D" id="3.40.630.30">
    <property type="match status" value="1"/>
</dbReference>
<dbReference type="InterPro" id="IPR050832">
    <property type="entry name" value="Bact_Acetyltransf"/>
</dbReference>
<dbReference type="SUPFAM" id="SSF55729">
    <property type="entry name" value="Acyl-CoA N-acyltransferases (Nat)"/>
    <property type="match status" value="1"/>
</dbReference>
<organism evidence="4 5">
    <name type="scientific">Photobacterium galatheae</name>
    <dbReference type="NCBI Taxonomy" id="1654360"/>
    <lineage>
        <taxon>Bacteria</taxon>
        <taxon>Pseudomonadati</taxon>
        <taxon>Pseudomonadota</taxon>
        <taxon>Gammaproteobacteria</taxon>
        <taxon>Vibrionales</taxon>
        <taxon>Vibrionaceae</taxon>
        <taxon>Photobacterium</taxon>
    </lineage>
</organism>
<evidence type="ECO:0000256" key="2">
    <source>
        <dbReference type="ARBA" id="ARBA00023315"/>
    </source>
</evidence>
<keyword evidence="2" id="KW-0012">Acyltransferase</keyword>
<accession>A0A066RSS9</accession>
<feature type="domain" description="N-acetyltransferase" evidence="3">
    <location>
        <begin position="1"/>
        <end position="138"/>
    </location>
</feature>
<evidence type="ECO:0000259" key="3">
    <source>
        <dbReference type="PROSITE" id="PS51186"/>
    </source>
</evidence>
<dbReference type="PROSITE" id="PS51186">
    <property type="entry name" value="GNAT"/>
    <property type="match status" value="1"/>
</dbReference>
<dbReference type="InterPro" id="IPR000182">
    <property type="entry name" value="GNAT_dom"/>
</dbReference>
<dbReference type="GO" id="GO:0016747">
    <property type="term" value="F:acyltransferase activity, transferring groups other than amino-acyl groups"/>
    <property type="evidence" value="ECO:0007669"/>
    <property type="project" value="InterPro"/>
</dbReference>
<keyword evidence="5" id="KW-1185">Reference proteome</keyword>
<keyword evidence="1 4" id="KW-0808">Transferase</keyword>
<reference evidence="4 5" key="1">
    <citation type="submission" date="2014-04" db="EMBL/GenBank/DDBJ databases">
        <title>Draft genome sequence of Photobacterium halotolerans S2753: a solonamide, ngercheumicin and holomycin producer.</title>
        <authorList>
            <person name="Machado H.R."/>
            <person name="Gram L."/>
        </authorList>
    </citation>
    <scope>NUCLEOTIDE SEQUENCE [LARGE SCALE GENOMIC DNA]</scope>
    <source>
        <strain evidence="4 5">S2753</strain>
    </source>
</reference>
<dbReference type="EMBL" id="JMIB01000002">
    <property type="protein sequence ID" value="KDM93414.1"/>
    <property type="molecule type" value="Genomic_DNA"/>
</dbReference>
<dbReference type="InterPro" id="IPR016181">
    <property type="entry name" value="Acyl_CoA_acyltransferase"/>
</dbReference>
<sequence length="138" mass="15182">MTMDDYPAVTEIWAESEGLSLRDADSPESIAAYLARNPGTSFVAEQHGRVVGTVLAGTDGRRGYLQHLAVAESHRSQGIGQMLIEKAVEGLAAVGIAKTHLFVFCENVAAQRFYERLGWFARDEVRMYSFNASDNQNV</sequence>
<protein>
    <submittedName>
        <fullName evidence="4">GCN5 family acetyltransferase</fullName>
    </submittedName>
</protein>
<evidence type="ECO:0000313" key="5">
    <source>
        <dbReference type="Proteomes" id="UP000027192"/>
    </source>
</evidence>
<comment type="caution">
    <text evidence="4">The sequence shown here is derived from an EMBL/GenBank/DDBJ whole genome shotgun (WGS) entry which is preliminary data.</text>
</comment>
<dbReference type="CDD" id="cd04301">
    <property type="entry name" value="NAT_SF"/>
    <property type="match status" value="1"/>
</dbReference>
<dbReference type="AlphaFoldDB" id="A0A066RSS9"/>
<dbReference type="OrthoDB" id="1821130at2"/>
<dbReference type="PANTHER" id="PTHR43877">
    <property type="entry name" value="AMINOALKYLPHOSPHONATE N-ACETYLTRANSFERASE-RELATED-RELATED"/>
    <property type="match status" value="1"/>
</dbReference>
<evidence type="ECO:0000313" key="4">
    <source>
        <dbReference type="EMBL" id="KDM93414.1"/>
    </source>
</evidence>
<dbReference type="Proteomes" id="UP000027192">
    <property type="component" value="Unassembled WGS sequence"/>
</dbReference>
<dbReference type="Pfam" id="PF00583">
    <property type="entry name" value="Acetyltransf_1"/>
    <property type="match status" value="1"/>
</dbReference>